<sequence length="276" mass="32027">MANIVENIQENIYSDKFDINMVSNLSLFLFGEKFILLAKDANEEISAIHQKFFADLNSLRFVLERDKLYALPVKTKVFIFNQQYALIPGLVFDAEQLDKYQYFNAPQKEAQNQIFTALDSNNIYLTGAFESELIDILSKEGLETSFFHGSASFLAYVLKDKSSYINQELFINIHGQESYVAAFKNQELVNFNAYEAEDKDSLIKYVFGVISQIGFDRKYCRVTVFGDFESLELNQEFGNLYFKNFILDQPKANQQYLSGAEIFQNSNLFEAYWEFR</sequence>
<dbReference type="RefSeq" id="WP_089242264.1">
    <property type="nucleotide sequence ID" value="NZ_FZOK01000016.1"/>
</dbReference>
<gene>
    <name evidence="1" type="ORF">SAMN06295967_11622</name>
</gene>
<dbReference type="Pfam" id="PF12864">
    <property type="entry name" value="DUF3822"/>
    <property type="match status" value="1"/>
</dbReference>
<accession>A0A239GG51</accession>
<dbReference type="Gene3D" id="3.30.420.260">
    <property type="match status" value="1"/>
</dbReference>
<dbReference type="InterPro" id="IPR024213">
    <property type="entry name" value="DUF3822"/>
</dbReference>
<proteinExistence type="predicted"/>
<dbReference type="CDD" id="cd24013">
    <property type="entry name" value="ASKHA_ATPase_BT3980-like"/>
    <property type="match status" value="1"/>
</dbReference>
<dbReference type="Gene3D" id="3.30.420.250">
    <property type="match status" value="1"/>
</dbReference>
<keyword evidence="2" id="KW-1185">Reference proteome</keyword>
<protein>
    <recommendedName>
        <fullName evidence="3">DUF3822 domain-containing protein</fullName>
    </recommendedName>
</protein>
<evidence type="ECO:0000313" key="1">
    <source>
        <dbReference type="EMBL" id="SNS68177.1"/>
    </source>
</evidence>
<dbReference type="AlphaFoldDB" id="A0A239GG51"/>
<dbReference type="EMBL" id="FZOK01000016">
    <property type="protein sequence ID" value="SNS68177.1"/>
    <property type="molecule type" value="Genomic_DNA"/>
</dbReference>
<evidence type="ECO:0000313" key="2">
    <source>
        <dbReference type="Proteomes" id="UP000198480"/>
    </source>
</evidence>
<name>A0A239GG51_9BACT</name>
<organism evidence="1 2">
    <name type="scientific">Belliella buryatensis</name>
    <dbReference type="NCBI Taxonomy" id="1500549"/>
    <lineage>
        <taxon>Bacteria</taxon>
        <taxon>Pseudomonadati</taxon>
        <taxon>Bacteroidota</taxon>
        <taxon>Cytophagia</taxon>
        <taxon>Cytophagales</taxon>
        <taxon>Cyclobacteriaceae</taxon>
        <taxon>Belliella</taxon>
    </lineage>
</organism>
<dbReference type="Proteomes" id="UP000198480">
    <property type="component" value="Unassembled WGS sequence"/>
</dbReference>
<evidence type="ECO:0008006" key="3">
    <source>
        <dbReference type="Google" id="ProtNLM"/>
    </source>
</evidence>
<reference evidence="2" key="1">
    <citation type="submission" date="2017-06" db="EMBL/GenBank/DDBJ databases">
        <authorList>
            <person name="Varghese N."/>
            <person name="Submissions S."/>
        </authorList>
    </citation>
    <scope>NUCLEOTIDE SEQUENCE [LARGE SCALE GENOMIC DNA]</scope>
    <source>
        <strain evidence="2">5C</strain>
    </source>
</reference>
<dbReference type="OrthoDB" id="838738at2"/>